<dbReference type="PANTHER" id="PTHR38442:SF1">
    <property type="entry name" value="INNER MEMBRANE PROTEIN"/>
    <property type="match status" value="1"/>
</dbReference>
<dbReference type="Pfam" id="PF04286">
    <property type="entry name" value="DUF445"/>
    <property type="match status" value="1"/>
</dbReference>
<accession>A0A4R6FV27</accession>
<evidence type="ECO:0000313" key="3">
    <source>
        <dbReference type="Proteomes" id="UP000295493"/>
    </source>
</evidence>
<organism evidence="2 3">
    <name type="scientific">Stakelama pacifica</name>
    <dbReference type="NCBI Taxonomy" id="517720"/>
    <lineage>
        <taxon>Bacteria</taxon>
        <taxon>Pseudomonadati</taxon>
        <taxon>Pseudomonadota</taxon>
        <taxon>Alphaproteobacteria</taxon>
        <taxon>Sphingomonadales</taxon>
        <taxon>Sphingomonadaceae</taxon>
        <taxon>Stakelama</taxon>
    </lineage>
</organism>
<keyword evidence="1" id="KW-0812">Transmembrane</keyword>
<dbReference type="EMBL" id="SNWD01000002">
    <property type="protein sequence ID" value="TDN85749.1"/>
    <property type="molecule type" value="Genomic_DNA"/>
</dbReference>
<evidence type="ECO:0000313" key="2">
    <source>
        <dbReference type="EMBL" id="TDN85749.1"/>
    </source>
</evidence>
<keyword evidence="1" id="KW-0472">Membrane</keyword>
<feature type="transmembrane region" description="Helical" evidence="1">
    <location>
        <begin position="47"/>
        <end position="66"/>
    </location>
</feature>
<evidence type="ECO:0000256" key="1">
    <source>
        <dbReference type="SAM" id="Phobius"/>
    </source>
</evidence>
<gene>
    <name evidence="2" type="ORF">EV664_102459</name>
</gene>
<dbReference type="AlphaFoldDB" id="A0A4R6FV27"/>
<dbReference type="PANTHER" id="PTHR38442">
    <property type="entry name" value="INNER MEMBRANE PROTEIN-RELATED"/>
    <property type="match status" value="1"/>
</dbReference>
<dbReference type="Proteomes" id="UP000295493">
    <property type="component" value="Unassembled WGS sequence"/>
</dbReference>
<keyword evidence="1" id="KW-1133">Transmembrane helix</keyword>
<proteinExistence type="predicted"/>
<comment type="caution">
    <text evidence="2">The sequence shown here is derived from an EMBL/GenBank/DDBJ whole genome shotgun (WGS) entry which is preliminary data.</text>
</comment>
<protein>
    <submittedName>
        <fullName evidence="2">Uncharacterized membrane-anchored protein YjiN (DUF445 family)</fullName>
    </submittedName>
</protein>
<keyword evidence="3" id="KW-1185">Reference proteome</keyword>
<dbReference type="InterPro" id="IPR007383">
    <property type="entry name" value="DUF445"/>
</dbReference>
<name>A0A4R6FV27_9SPHN</name>
<dbReference type="GO" id="GO:0005886">
    <property type="term" value="C:plasma membrane"/>
    <property type="evidence" value="ECO:0007669"/>
    <property type="project" value="TreeGrafter"/>
</dbReference>
<sequence length="443" mass="48865">MTPTRIRPAPPSEPSPASGIVAGMNALRRASPAGDTVPEALRRMRRVATGLLLAMAVLFLVARTLAHSHPAWGYVQAFAEAAMVGGLADWFAVTALFRHPLALPIPHTAIIPRNKDRIGNTLAVFLRDNFLIPAVVARRMARVDLASAIGRFLADPPERGRIWRGASRLGGDILESLDQERLGGMVKGALAKKLRALDVAPMLGQALEAALAEGRHAPLLDSAIRWTGRTLEANEHLIRQMIHDRAGSIMRWTGLDETLANKIIDGLHRLIDEMIETPDHPLRMRAEEGLANFAHDLQHDPEMRARIFRLKAEILDNPAIEHWWMGVWEQMRRGMLKLVREPGDALTGQLGDALRQLGDTLQRDPDLKRTINRFARRAAVGAAADYGDGIVRLVSDTVKGWDAETITRRLENAVGRDLQYIRINGTLVGGMVGLCIHLADRLL</sequence>
<reference evidence="2 3" key="1">
    <citation type="submission" date="2019-03" db="EMBL/GenBank/DDBJ databases">
        <title>Genomic Encyclopedia of Type Strains, Phase IV (KMG-IV): sequencing the most valuable type-strain genomes for metagenomic binning, comparative biology and taxonomic classification.</title>
        <authorList>
            <person name="Goeker M."/>
        </authorList>
    </citation>
    <scope>NUCLEOTIDE SEQUENCE [LARGE SCALE GENOMIC DNA]</scope>
    <source>
        <strain evidence="2 3">DSM 25059</strain>
    </source>
</reference>